<dbReference type="PANTHER" id="PTHR31066">
    <property type="entry name" value="OS05G0427100 PROTEIN-RELATED"/>
    <property type="match status" value="1"/>
</dbReference>
<evidence type="ECO:0000313" key="4">
    <source>
        <dbReference type="Proteomes" id="UP001293593"/>
    </source>
</evidence>
<keyword evidence="4" id="KW-1185">Reference proteome</keyword>
<name>A0AAE1M5V2_9FABA</name>
<sequence length="314" mass="34133">MAGESGGVGAGDDSGTSSPRNKFKVFCSHGGKILPRSGDGVLKYVGGESRVIGVPRDITLSDFMKKVTPLTGRDMIFKYQLVPEDLDTLVTVRSDVDLQHMFDEHDHLGNGAPMLRAFLFPSKPTALENQSFVSEPHMSEQRYVDAINGFIHISPRGRPVRVVSSACSSPKNSNSPDGQSLGVTTDSSFFISNSRSSMHRVRSSPSFSSLTTFQGSLNSPKYQHSCYHHHHPHGHPFVRLSPDPPAGFGFGRPQPVLSLPRQDSGRGSGFNMYYSPTRSTGSKGSSGLPSPSGHHRFDRSNSSPRAPNPNPIWE</sequence>
<feature type="region of interest" description="Disordered" evidence="1">
    <location>
        <begin position="163"/>
        <end position="183"/>
    </location>
</feature>
<feature type="domain" description="PB1" evidence="2">
    <location>
        <begin position="37"/>
        <end position="122"/>
    </location>
</feature>
<dbReference type="PANTHER" id="PTHR31066:SF47">
    <property type="entry name" value="PB1 DOMAIN-CONTAINING PROTEIN"/>
    <property type="match status" value="1"/>
</dbReference>
<dbReference type="Gene3D" id="3.10.20.90">
    <property type="entry name" value="Phosphatidylinositol 3-kinase Catalytic Subunit, Chain A, domain 1"/>
    <property type="match status" value="1"/>
</dbReference>
<dbReference type="Pfam" id="PF00564">
    <property type="entry name" value="PB1"/>
    <property type="match status" value="1"/>
</dbReference>
<gene>
    <name evidence="3" type="ORF">QN277_009835</name>
</gene>
<evidence type="ECO:0000259" key="2">
    <source>
        <dbReference type="SMART" id="SM00666"/>
    </source>
</evidence>
<reference evidence="3" key="1">
    <citation type="submission" date="2023-10" db="EMBL/GenBank/DDBJ databases">
        <title>Chromosome-level genome of the transformable northern wattle, Acacia crassicarpa.</title>
        <authorList>
            <person name="Massaro I."/>
            <person name="Sinha N.R."/>
            <person name="Poethig S."/>
            <person name="Leichty A.R."/>
        </authorList>
    </citation>
    <scope>NUCLEOTIDE SEQUENCE</scope>
    <source>
        <strain evidence="3">Acra3RX</strain>
        <tissue evidence="3">Leaf</tissue>
    </source>
</reference>
<dbReference type="InterPro" id="IPR000270">
    <property type="entry name" value="PB1_dom"/>
</dbReference>
<dbReference type="CDD" id="cd06410">
    <property type="entry name" value="PB1_UP2"/>
    <property type="match status" value="1"/>
</dbReference>
<dbReference type="InterPro" id="IPR053198">
    <property type="entry name" value="Gynoecium_Dev_Regulator"/>
</dbReference>
<feature type="region of interest" description="Disordered" evidence="1">
    <location>
        <begin position="237"/>
        <end position="314"/>
    </location>
</feature>
<protein>
    <recommendedName>
        <fullName evidence="2">PB1 domain-containing protein</fullName>
    </recommendedName>
</protein>
<evidence type="ECO:0000313" key="3">
    <source>
        <dbReference type="EMBL" id="KAK4254452.1"/>
    </source>
</evidence>
<comment type="caution">
    <text evidence="3">The sequence shown here is derived from an EMBL/GenBank/DDBJ whole genome shotgun (WGS) entry which is preliminary data.</text>
</comment>
<accession>A0AAE1M5V2</accession>
<feature type="compositionally biased region" description="Low complexity" evidence="1">
    <location>
        <begin position="279"/>
        <end position="292"/>
    </location>
</feature>
<feature type="compositionally biased region" description="Low complexity" evidence="1">
    <location>
        <begin position="164"/>
        <end position="176"/>
    </location>
</feature>
<organism evidence="3 4">
    <name type="scientific">Acacia crassicarpa</name>
    <name type="common">northern wattle</name>
    <dbReference type="NCBI Taxonomy" id="499986"/>
    <lineage>
        <taxon>Eukaryota</taxon>
        <taxon>Viridiplantae</taxon>
        <taxon>Streptophyta</taxon>
        <taxon>Embryophyta</taxon>
        <taxon>Tracheophyta</taxon>
        <taxon>Spermatophyta</taxon>
        <taxon>Magnoliopsida</taxon>
        <taxon>eudicotyledons</taxon>
        <taxon>Gunneridae</taxon>
        <taxon>Pentapetalae</taxon>
        <taxon>rosids</taxon>
        <taxon>fabids</taxon>
        <taxon>Fabales</taxon>
        <taxon>Fabaceae</taxon>
        <taxon>Caesalpinioideae</taxon>
        <taxon>mimosoid clade</taxon>
        <taxon>Acacieae</taxon>
        <taxon>Acacia</taxon>
    </lineage>
</organism>
<dbReference type="AlphaFoldDB" id="A0AAE1M5V2"/>
<dbReference type="SMART" id="SM00666">
    <property type="entry name" value="PB1"/>
    <property type="match status" value="1"/>
</dbReference>
<dbReference type="SUPFAM" id="SSF54277">
    <property type="entry name" value="CAD &amp; PB1 domains"/>
    <property type="match status" value="1"/>
</dbReference>
<proteinExistence type="predicted"/>
<dbReference type="EMBL" id="JAWXYG010000014">
    <property type="protein sequence ID" value="KAK4254452.1"/>
    <property type="molecule type" value="Genomic_DNA"/>
</dbReference>
<evidence type="ECO:0000256" key="1">
    <source>
        <dbReference type="SAM" id="MobiDB-lite"/>
    </source>
</evidence>
<dbReference type="Proteomes" id="UP001293593">
    <property type="component" value="Unassembled WGS sequence"/>
</dbReference>